<evidence type="ECO:0000259" key="13">
    <source>
        <dbReference type="PROSITE" id="PS51352"/>
    </source>
</evidence>
<evidence type="ECO:0000256" key="1">
    <source>
        <dbReference type="ARBA" id="ARBA00004123"/>
    </source>
</evidence>
<dbReference type="GO" id="GO:0008379">
    <property type="term" value="F:thioredoxin peroxidase activity"/>
    <property type="evidence" value="ECO:0007669"/>
    <property type="project" value="UniProtKB-ARBA"/>
</dbReference>
<keyword evidence="16" id="KW-1185">Reference proteome</keyword>
<comment type="similarity">
    <text evidence="10">Belongs to the peroxiredoxin family. BCP/PrxQ subfamily.</text>
</comment>
<name>A0AAD5UIH4_9FUNG</name>
<evidence type="ECO:0000256" key="8">
    <source>
        <dbReference type="ARBA" id="ARBA00023284"/>
    </source>
</evidence>
<comment type="subunit">
    <text evidence="2">Monomer.</text>
</comment>
<comment type="subcellular location">
    <subcellularLocation>
        <location evidence="1">Nucleus</location>
    </subcellularLocation>
</comment>
<dbReference type="InterPro" id="IPR003307">
    <property type="entry name" value="W2_domain"/>
</dbReference>
<dbReference type="InterPro" id="IPR051245">
    <property type="entry name" value="eIF5-mimic_regulator"/>
</dbReference>
<dbReference type="PROSITE" id="PS51352">
    <property type="entry name" value="THIOREDOXIN_2"/>
    <property type="match status" value="1"/>
</dbReference>
<dbReference type="PROSITE" id="PS51363">
    <property type="entry name" value="W2"/>
    <property type="match status" value="1"/>
</dbReference>
<keyword evidence="3" id="KW-0575">Peroxidase</keyword>
<organism evidence="15 16">
    <name type="scientific">Boothiomyces macroporosus</name>
    <dbReference type="NCBI Taxonomy" id="261099"/>
    <lineage>
        <taxon>Eukaryota</taxon>
        <taxon>Fungi</taxon>
        <taxon>Fungi incertae sedis</taxon>
        <taxon>Chytridiomycota</taxon>
        <taxon>Chytridiomycota incertae sedis</taxon>
        <taxon>Chytridiomycetes</taxon>
        <taxon>Rhizophydiales</taxon>
        <taxon>Terramycetaceae</taxon>
        <taxon>Boothiomyces</taxon>
    </lineage>
</organism>
<dbReference type="Pfam" id="PF25504">
    <property type="entry name" value="HEAT_5MP1_2"/>
    <property type="match status" value="2"/>
</dbReference>
<protein>
    <recommendedName>
        <fullName evidence="11">Nuclear thiol peroxidase</fullName>
    </recommendedName>
    <alternativeName>
        <fullName evidence="9">Thioredoxin peroxidase</fullName>
    </alternativeName>
</protein>
<dbReference type="InterPro" id="IPR013766">
    <property type="entry name" value="Thioredoxin_domain"/>
</dbReference>
<dbReference type="GO" id="GO:0005737">
    <property type="term" value="C:cytoplasm"/>
    <property type="evidence" value="ECO:0007669"/>
    <property type="project" value="TreeGrafter"/>
</dbReference>
<dbReference type="SUPFAM" id="SSF48371">
    <property type="entry name" value="ARM repeat"/>
    <property type="match status" value="1"/>
</dbReference>
<feature type="compositionally biased region" description="Basic and acidic residues" evidence="12">
    <location>
        <begin position="1"/>
        <end position="10"/>
    </location>
</feature>
<keyword evidence="5" id="KW-0560">Oxidoreductase</keyword>
<keyword evidence="4" id="KW-0049">Antioxidant</keyword>
<dbReference type="SUPFAM" id="SSF52833">
    <property type="entry name" value="Thioredoxin-like"/>
    <property type="match status" value="1"/>
</dbReference>
<dbReference type="InterPro" id="IPR057397">
    <property type="entry name" value="HEAT_5MP1_2"/>
</dbReference>
<dbReference type="Proteomes" id="UP001210925">
    <property type="component" value="Unassembled WGS sequence"/>
</dbReference>
<sequence>MVKAKAEKEAPVATRSSSRLQGKTVEEPVAKKVKKAPVKDAEEEAPEEKPSKHLKIGDHIPSIELETEDGETVDLLEVAKESGVVVFFYPKASTPGCTTQGCTYRDHHASFADLGYKVYGCSADSVKSQLNFKTKQNFNYSLFSDPKFKLIGAIGAKAPGNKVTRSRLVLEKGGKILDIQIKVSPKSDTADALEFIKGLDKLIALLPENENEIEAYSSVLEENESKLDFKKYIEPFFEIFVFGGLMAQFYGRLIEFFPQSKRSDDALYKHLDECGLKEVSDYCKKQQKHEIKTQLALELNEMTLHGNISKVTPFLKEKMKVYKWSENEVPPLLWDNLVNQLDYSRLDQVENGIIKLINLWSPVLKSFCSMSKSELTLLLKIQACVYENAKILRYFKVIVEQLHKNGVLSDSCILYWYEKGAAPQGKTVLLKQMEPFATWLGEQESDDE</sequence>
<evidence type="ECO:0000256" key="5">
    <source>
        <dbReference type="ARBA" id="ARBA00023002"/>
    </source>
</evidence>
<evidence type="ECO:0000256" key="2">
    <source>
        <dbReference type="ARBA" id="ARBA00011245"/>
    </source>
</evidence>
<keyword evidence="6" id="KW-1015">Disulfide bond</keyword>
<dbReference type="InterPro" id="IPR036249">
    <property type="entry name" value="Thioredoxin-like_sf"/>
</dbReference>
<comment type="caution">
    <text evidence="15">The sequence shown here is derived from an EMBL/GenBank/DDBJ whole genome shotgun (WGS) entry which is preliminary data.</text>
</comment>
<dbReference type="InterPro" id="IPR000866">
    <property type="entry name" value="AhpC/TSA"/>
</dbReference>
<dbReference type="Gene3D" id="1.25.40.180">
    <property type="match status" value="1"/>
</dbReference>
<dbReference type="PANTHER" id="PTHR14208">
    <property type="entry name" value="BASIC LEUCINE ZIPPER AND W2 DOMAIN-CONTAINING PROTEIN"/>
    <property type="match status" value="1"/>
</dbReference>
<dbReference type="SMART" id="SM00515">
    <property type="entry name" value="eIF5C"/>
    <property type="match status" value="1"/>
</dbReference>
<feature type="region of interest" description="Disordered" evidence="12">
    <location>
        <begin position="1"/>
        <end position="54"/>
    </location>
</feature>
<dbReference type="AlphaFoldDB" id="A0AAD5UIH4"/>
<evidence type="ECO:0000313" key="15">
    <source>
        <dbReference type="EMBL" id="KAJ3258467.1"/>
    </source>
</evidence>
<evidence type="ECO:0000259" key="14">
    <source>
        <dbReference type="PROSITE" id="PS51363"/>
    </source>
</evidence>
<dbReference type="GO" id="GO:0016020">
    <property type="term" value="C:membrane"/>
    <property type="evidence" value="ECO:0007669"/>
    <property type="project" value="TreeGrafter"/>
</dbReference>
<dbReference type="InterPro" id="IPR016024">
    <property type="entry name" value="ARM-type_fold"/>
</dbReference>
<dbReference type="Gene3D" id="3.40.30.10">
    <property type="entry name" value="Glutaredoxin"/>
    <property type="match status" value="1"/>
</dbReference>
<dbReference type="GO" id="GO:0034599">
    <property type="term" value="P:cellular response to oxidative stress"/>
    <property type="evidence" value="ECO:0007669"/>
    <property type="project" value="UniProtKB-ARBA"/>
</dbReference>
<dbReference type="FunFam" id="3.40.30.10:FF:000157">
    <property type="entry name" value="DOT5p Nuclear thiol peroxidase"/>
    <property type="match status" value="1"/>
</dbReference>
<dbReference type="Pfam" id="PF00578">
    <property type="entry name" value="AhpC-TSA"/>
    <property type="match status" value="1"/>
</dbReference>
<evidence type="ECO:0000313" key="16">
    <source>
        <dbReference type="Proteomes" id="UP001210925"/>
    </source>
</evidence>
<evidence type="ECO:0000256" key="11">
    <source>
        <dbReference type="ARBA" id="ARBA00077538"/>
    </source>
</evidence>
<evidence type="ECO:0000256" key="6">
    <source>
        <dbReference type="ARBA" id="ARBA00023157"/>
    </source>
</evidence>
<dbReference type="GO" id="GO:0005634">
    <property type="term" value="C:nucleus"/>
    <property type="evidence" value="ECO:0007669"/>
    <property type="project" value="UniProtKB-SubCell"/>
</dbReference>
<dbReference type="EMBL" id="JADGKB010000027">
    <property type="protein sequence ID" value="KAJ3258467.1"/>
    <property type="molecule type" value="Genomic_DNA"/>
</dbReference>
<evidence type="ECO:0000256" key="3">
    <source>
        <dbReference type="ARBA" id="ARBA00022559"/>
    </source>
</evidence>
<evidence type="ECO:0000256" key="4">
    <source>
        <dbReference type="ARBA" id="ARBA00022862"/>
    </source>
</evidence>
<dbReference type="PANTHER" id="PTHR14208:SF2">
    <property type="entry name" value="PROTEIN KRASAVIETZ"/>
    <property type="match status" value="1"/>
</dbReference>
<proteinExistence type="inferred from homology"/>
<evidence type="ECO:0000256" key="12">
    <source>
        <dbReference type="SAM" id="MobiDB-lite"/>
    </source>
</evidence>
<dbReference type="Pfam" id="PF02020">
    <property type="entry name" value="W2"/>
    <property type="match status" value="1"/>
</dbReference>
<accession>A0AAD5UIH4</accession>
<reference evidence="15" key="1">
    <citation type="submission" date="2020-05" db="EMBL/GenBank/DDBJ databases">
        <title>Phylogenomic resolution of chytrid fungi.</title>
        <authorList>
            <person name="Stajich J.E."/>
            <person name="Amses K."/>
            <person name="Simmons R."/>
            <person name="Seto K."/>
            <person name="Myers J."/>
            <person name="Bonds A."/>
            <person name="Quandt C.A."/>
            <person name="Barry K."/>
            <person name="Liu P."/>
            <person name="Grigoriev I."/>
            <person name="Longcore J.E."/>
            <person name="James T.Y."/>
        </authorList>
    </citation>
    <scope>NUCLEOTIDE SEQUENCE</scope>
    <source>
        <strain evidence="15">PLAUS21</strain>
    </source>
</reference>
<evidence type="ECO:0000256" key="9">
    <source>
        <dbReference type="ARBA" id="ARBA00032824"/>
    </source>
</evidence>
<feature type="domain" description="W2" evidence="14">
    <location>
        <begin position="277"/>
        <end position="448"/>
    </location>
</feature>
<feature type="domain" description="Thioredoxin" evidence="13">
    <location>
        <begin position="54"/>
        <end position="204"/>
    </location>
</feature>
<evidence type="ECO:0000256" key="10">
    <source>
        <dbReference type="ARBA" id="ARBA00038489"/>
    </source>
</evidence>
<evidence type="ECO:0000256" key="7">
    <source>
        <dbReference type="ARBA" id="ARBA00023242"/>
    </source>
</evidence>
<keyword evidence="8" id="KW-0676">Redox-active center</keyword>
<dbReference type="CDD" id="cd03017">
    <property type="entry name" value="PRX_BCP"/>
    <property type="match status" value="1"/>
</dbReference>
<keyword evidence="7" id="KW-0539">Nucleus</keyword>
<gene>
    <name evidence="15" type="ORF">HK103_003589</name>
</gene>